<evidence type="ECO:0000313" key="3">
    <source>
        <dbReference type="EnsemblPlants" id="TraesCS5B02G201500.1"/>
    </source>
</evidence>
<dbReference type="InterPro" id="IPR004314">
    <property type="entry name" value="Neprosin"/>
</dbReference>
<dbReference type="Gramene" id="TraesRN5B0100542800.1">
    <property type="protein sequence ID" value="TraesRN5B0100542800.1"/>
    <property type="gene ID" value="TraesRN5B0100542800"/>
</dbReference>
<proteinExistence type="predicted"/>
<feature type="domain" description="Neprosin PEP catalytic" evidence="2">
    <location>
        <begin position="34"/>
        <end position="292"/>
    </location>
</feature>
<evidence type="ECO:0000256" key="1">
    <source>
        <dbReference type="SAM" id="Phobius"/>
    </source>
</evidence>
<dbReference type="Proteomes" id="UP000019116">
    <property type="component" value="Chromosome 5B"/>
</dbReference>
<dbReference type="OMA" id="VAMFICF"/>
<protein>
    <recommendedName>
        <fullName evidence="2">Neprosin PEP catalytic domain-containing protein</fullName>
    </recommendedName>
</protein>
<evidence type="ECO:0000259" key="2">
    <source>
        <dbReference type="PROSITE" id="PS52045"/>
    </source>
</evidence>
<dbReference type="InterPro" id="IPR053168">
    <property type="entry name" value="Glutamic_endopeptidase"/>
</dbReference>
<dbReference type="EnsemblPlants" id="TraesCS5B02G201500.1">
    <property type="protein sequence ID" value="TraesCS5B02G201500.1"/>
    <property type="gene ID" value="TraesCS5B02G201500"/>
</dbReference>
<dbReference type="Gramene" id="TraesCLE_scaffold_136130_01G000100.1">
    <property type="protein sequence ID" value="TraesCLE_scaffold_136130_01G000100.1"/>
    <property type="gene ID" value="TraesCLE_scaffold_136130_01G000100"/>
</dbReference>
<feature type="transmembrane region" description="Helical" evidence="1">
    <location>
        <begin position="12"/>
        <end position="33"/>
    </location>
</feature>
<dbReference type="PaxDb" id="4565-Traes_5BL_111DCC183.1"/>
<dbReference type="SMR" id="A0A3B6LM77"/>
<keyword evidence="1" id="KW-1133">Transmembrane helix</keyword>
<dbReference type="PROSITE" id="PS52045">
    <property type="entry name" value="NEPROSIN_PEP_CD"/>
    <property type="match status" value="1"/>
</dbReference>
<dbReference type="STRING" id="4565.A0A3B6LM77"/>
<gene>
    <name evidence="3" type="primary">LOC123116140</name>
</gene>
<keyword evidence="1" id="KW-0472">Membrane</keyword>
<reference evidence="3" key="1">
    <citation type="submission" date="2018-08" db="EMBL/GenBank/DDBJ databases">
        <authorList>
            <person name="Rossello M."/>
        </authorList>
    </citation>
    <scope>NUCLEOTIDE SEQUENCE [LARGE SCALE GENOMIC DNA]</scope>
    <source>
        <strain evidence="3">cv. Chinese Spring</strain>
    </source>
</reference>
<reference evidence="3" key="2">
    <citation type="submission" date="2018-10" db="UniProtKB">
        <authorList>
            <consortium name="EnsemblPlants"/>
        </authorList>
    </citation>
    <scope>IDENTIFICATION</scope>
</reference>
<keyword evidence="1" id="KW-0812">Transmembrane</keyword>
<dbReference type="OrthoDB" id="631593at2759"/>
<keyword evidence="4" id="KW-1185">Reference proteome</keyword>
<dbReference type="Gramene" id="TraesCS5B02G201500.1">
    <property type="protein sequence ID" value="TraesCS5B02G201500.1"/>
    <property type="gene ID" value="TraesCS5B02G201500"/>
</dbReference>
<dbReference type="Pfam" id="PF03080">
    <property type="entry name" value="Neprosin"/>
    <property type="match status" value="1"/>
</dbReference>
<dbReference type="AlphaFoldDB" id="A0A3B6LM77"/>
<dbReference type="Gene3D" id="3.90.1320.10">
    <property type="entry name" value="Outer-capsid protein sigma 3, large lobe"/>
    <property type="match status" value="1"/>
</dbReference>
<sequence length="293" mass="32410">MLHHQILIGRTLAMGYMVVAMFICFSSAFVNLISVDAYGRMETNGTIAGWGFPMSSYSTRVKIGIWGSQGQHHTQESGASLSIGNIDLDRSSFNTIEAGFHVLPALYNNNGFHFFIRWTKDNYKSTGCYNLDCPGFVPPSGAALVPGQAVAPPSTYDREDRYITISLHTDPNTEDWVLYRDDLEKPSFLGHFPKELCPKIWGIAPLVAWTGFVRYGNKEGGPAMGSGHFPEEGRKKAAYFKNIKLFDSKANVYDPSGLIRLVNKPSCYKVSDLMTAKKDGHMFYYGGPTGCVG</sequence>
<organism evidence="3">
    <name type="scientific">Triticum aestivum</name>
    <name type="common">Wheat</name>
    <dbReference type="NCBI Taxonomy" id="4565"/>
    <lineage>
        <taxon>Eukaryota</taxon>
        <taxon>Viridiplantae</taxon>
        <taxon>Streptophyta</taxon>
        <taxon>Embryophyta</taxon>
        <taxon>Tracheophyta</taxon>
        <taxon>Spermatophyta</taxon>
        <taxon>Magnoliopsida</taxon>
        <taxon>Liliopsida</taxon>
        <taxon>Poales</taxon>
        <taxon>Poaceae</taxon>
        <taxon>BOP clade</taxon>
        <taxon>Pooideae</taxon>
        <taxon>Triticodae</taxon>
        <taxon>Triticeae</taxon>
        <taxon>Triticinae</taxon>
        <taxon>Triticum</taxon>
    </lineage>
</organism>
<dbReference type="PANTHER" id="PTHR31589">
    <property type="entry name" value="PROTEIN, PUTATIVE (DUF239)-RELATED-RELATED"/>
    <property type="match status" value="1"/>
</dbReference>
<dbReference type="RefSeq" id="XP_044393077.1">
    <property type="nucleotide sequence ID" value="XM_044537142.1"/>
</dbReference>
<dbReference type="PANTHER" id="PTHR31589:SF104">
    <property type="entry name" value="OS07G0422700 PROTEIN"/>
    <property type="match status" value="1"/>
</dbReference>
<evidence type="ECO:0000313" key="4">
    <source>
        <dbReference type="Proteomes" id="UP000019116"/>
    </source>
</evidence>
<accession>A0A3B6LM77</accession>
<dbReference type="Gramene" id="TraesCS5B03G0536700.1">
    <property type="protein sequence ID" value="TraesCS5B03G0536700.1.CDS"/>
    <property type="gene ID" value="TraesCS5B03G0536700"/>
</dbReference>
<dbReference type="GeneID" id="123116140"/>
<name>A0A3B6LM77_WHEAT</name>
<dbReference type="Gramene" id="TraesROB_scaffold_112134_01G000100.1">
    <property type="protein sequence ID" value="TraesROB_scaffold_112134_01G000100.1"/>
    <property type="gene ID" value="TraesROB_scaffold_112134_01G000100"/>
</dbReference>
<dbReference type="Gramene" id="TraesWEE_scaffold_113767_01G000100.1">
    <property type="protein sequence ID" value="TraesWEE_scaffold_113767_01G000100.1"/>
    <property type="gene ID" value="TraesWEE_scaffold_113767_01G000100"/>
</dbReference>